<name>A0ABV8V954_9GAMM</name>
<dbReference type="RefSeq" id="WP_290262877.1">
    <property type="nucleotide sequence ID" value="NZ_JAUFQG010000004.1"/>
</dbReference>
<feature type="transmembrane region" description="Helical" evidence="1">
    <location>
        <begin position="83"/>
        <end position="100"/>
    </location>
</feature>
<reference evidence="3" key="1">
    <citation type="journal article" date="2019" name="Int. J. Syst. Evol. Microbiol.">
        <title>The Global Catalogue of Microorganisms (GCM) 10K type strain sequencing project: providing services to taxonomists for standard genome sequencing and annotation.</title>
        <authorList>
            <consortium name="The Broad Institute Genomics Platform"/>
            <consortium name="The Broad Institute Genome Sequencing Center for Infectious Disease"/>
            <person name="Wu L."/>
            <person name="Ma J."/>
        </authorList>
    </citation>
    <scope>NUCLEOTIDE SEQUENCE [LARGE SCALE GENOMIC DNA]</scope>
    <source>
        <strain evidence="3">CECT 8570</strain>
    </source>
</reference>
<dbReference type="Proteomes" id="UP001595840">
    <property type="component" value="Unassembled WGS sequence"/>
</dbReference>
<dbReference type="EMBL" id="JBHSCX010000021">
    <property type="protein sequence ID" value="MFC4364034.1"/>
    <property type="molecule type" value="Genomic_DNA"/>
</dbReference>
<protein>
    <submittedName>
        <fullName evidence="2">Uncharacterized protein</fullName>
    </submittedName>
</protein>
<proteinExistence type="predicted"/>
<keyword evidence="1" id="KW-1133">Transmembrane helix</keyword>
<sequence length="115" mass="13603">MSNWKLVIPFNIKMLLKTGSDSRLTLLKIMLRTELEHLQIVGGLLHDLSYRKVNYLQVRGLHSQGRNSHKLKTVDDYRRTLRGAYFLMLSLIGLRCLILERNNFIQQERKKQKHT</sequence>
<evidence type="ECO:0000313" key="2">
    <source>
        <dbReference type="EMBL" id="MFC4364034.1"/>
    </source>
</evidence>
<evidence type="ECO:0000313" key="3">
    <source>
        <dbReference type="Proteomes" id="UP001595840"/>
    </source>
</evidence>
<gene>
    <name evidence="2" type="ORF">ACFOX3_17075</name>
</gene>
<comment type="caution">
    <text evidence="2">The sequence shown here is derived from an EMBL/GenBank/DDBJ whole genome shotgun (WGS) entry which is preliminary data.</text>
</comment>
<keyword evidence="1" id="KW-0812">Transmembrane</keyword>
<keyword evidence="3" id="KW-1185">Reference proteome</keyword>
<accession>A0ABV8V954</accession>
<keyword evidence="1" id="KW-0472">Membrane</keyword>
<evidence type="ECO:0000256" key="1">
    <source>
        <dbReference type="SAM" id="Phobius"/>
    </source>
</evidence>
<organism evidence="2 3">
    <name type="scientific">Simiduia curdlanivorans</name>
    <dbReference type="NCBI Taxonomy" id="1492769"/>
    <lineage>
        <taxon>Bacteria</taxon>
        <taxon>Pseudomonadati</taxon>
        <taxon>Pseudomonadota</taxon>
        <taxon>Gammaproteobacteria</taxon>
        <taxon>Cellvibrionales</taxon>
        <taxon>Cellvibrionaceae</taxon>
        <taxon>Simiduia</taxon>
    </lineage>
</organism>